<dbReference type="PATRIC" id="fig|1246995.3.peg.5809"/>
<keyword evidence="1" id="KW-1133">Transmembrane helix</keyword>
<dbReference type="STRING" id="1246995.AFR_28655"/>
<dbReference type="OrthoDB" id="4214370at2"/>
<keyword evidence="1" id="KW-0812">Transmembrane</keyword>
<evidence type="ECO:0000313" key="3">
    <source>
        <dbReference type="Proteomes" id="UP000017746"/>
    </source>
</evidence>
<evidence type="ECO:0000313" key="2">
    <source>
        <dbReference type="EMBL" id="AGZ43992.1"/>
    </source>
</evidence>
<evidence type="ECO:0000256" key="1">
    <source>
        <dbReference type="SAM" id="Phobius"/>
    </source>
</evidence>
<reference evidence="2 3" key="1">
    <citation type="journal article" date="2014" name="J. Biotechnol.">
        <title>Complete genome sequence of the actinobacterium Actinoplanes friuliensis HAG 010964, producer of the lipopeptide antibiotic friulimycin.</title>
        <authorList>
            <person name="Ruckert C."/>
            <person name="Szczepanowski R."/>
            <person name="Albersmeier A."/>
            <person name="Goesmann A."/>
            <person name="Fischer N."/>
            <person name="Steinkamper A."/>
            <person name="Puhler A."/>
            <person name="Biener R."/>
            <person name="Schwartz D."/>
            <person name="Kalinowski J."/>
        </authorList>
    </citation>
    <scope>NUCLEOTIDE SEQUENCE [LARGE SCALE GENOMIC DNA]</scope>
    <source>
        <strain evidence="2 3">DSM 7358</strain>
    </source>
</reference>
<keyword evidence="1" id="KW-0472">Membrane</keyword>
<protein>
    <recommendedName>
        <fullName evidence="4">DUF3592 domain-containing protein</fullName>
    </recommendedName>
</protein>
<feature type="transmembrane region" description="Helical" evidence="1">
    <location>
        <begin position="6"/>
        <end position="24"/>
    </location>
</feature>
<dbReference type="eggNOG" id="ENOG5031VNN">
    <property type="taxonomic scope" value="Bacteria"/>
</dbReference>
<feature type="transmembrane region" description="Helical" evidence="1">
    <location>
        <begin position="107"/>
        <end position="129"/>
    </location>
</feature>
<keyword evidence="3" id="KW-1185">Reference proteome</keyword>
<dbReference type="KEGG" id="afs:AFR_28655"/>
<sequence length="131" mass="14066">MIFDGVLIVLAGAGVSCVGLVQLAKARRLRRTGVRSVGTVVSHEETTDDGSLYAPVIAFVDEHGSERRFTSATRTSWRVHPVGRKVPVIYPSGRPDTPRLISFGHDVLAVGLPLALGALFVFFGLLALIQD</sequence>
<name>U5W4Q4_9ACTN</name>
<dbReference type="RefSeq" id="WP_023560329.1">
    <property type="nucleotide sequence ID" value="NC_022657.1"/>
</dbReference>
<gene>
    <name evidence="2" type="ORF">AFR_28655</name>
</gene>
<dbReference type="AlphaFoldDB" id="U5W4Q4"/>
<dbReference type="HOGENOM" id="CLU_1923038_0_0_11"/>
<proteinExistence type="predicted"/>
<evidence type="ECO:0008006" key="4">
    <source>
        <dbReference type="Google" id="ProtNLM"/>
    </source>
</evidence>
<dbReference type="Proteomes" id="UP000017746">
    <property type="component" value="Chromosome"/>
</dbReference>
<dbReference type="EMBL" id="CP006272">
    <property type="protein sequence ID" value="AGZ43992.1"/>
    <property type="molecule type" value="Genomic_DNA"/>
</dbReference>
<accession>U5W4Q4</accession>
<organism evidence="2 3">
    <name type="scientific">Actinoplanes friuliensis DSM 7358</name>
    <dbReference type="NCBI Taxonomy" id="1246995"/>
    <lineage>
        <taxon>Bacteria</taxon>
        <taxon>Bacillati</taxon>
        <taxon>Actinomycetota</taxon>
        <taxon>Actinomycetes</taxon>
        <taxon>Micromonosporales</taxon>
        <taxon>Micromonosporaceae</taxon>
        <taxon>Actinoplanes</taxon>
    </lineage>
</organism>